<reference evidence="1" key="1">
    <citation type="submission" date="2014-09" db="EMBL/GenBank/DDBJ databases">
        <authorList>
            <person name="Magalhaes I.L.F."/>
            <person name="Oliveira U."/>
            <person name="Santos F.R."/>
            <person name="Vidigal T.H.D.A."/>
            <person name="Brescovit A.D."/>
            <person name="Santos A.J."/>
        </authorList>
    </citation>
    <scope>NUCLEOTIDE SEQUENCE</scope>
    <source>
        <tissue evidence="1">Shoot tissue taken approximately 20 cm above the soil surface</tissue>
    </source>
</reference>
<protein>
    <submittedName>
        <fullName evidence="1">Uncharacterized protein</fullName>
    </submittedName>
</protein>
<accession>A0A0A9H3G4</accession>
<reference evidence="1" key="2">
    <citation type="journal article" date="2015" name="Data Brief">
        <title>Shoot transcriptome of the giant reed, Arundo donax.</title>
        <authorList>
            <person name="Barrero R.A."/>
            <person name="Guerrero F.D."/>
            <person name="Moolhuijzen P."/>
            <person name="Goolsby J.A."/>
            <person name="Tidwell J."/>
            <person name="Bellgard S.E."/>
            <person name="Bellgard M.I."/>
        </authorList>
    </citation>
    <scope>NUCLEOTIDE SEQUENCE</scope>
    <source>
        <tissue evidence="1">Shoot tissue taken approximately 20 cm above the soil surface</tissue>
    </source>
</reference>
<dbReference type="EMBL" id="GBRH01166151">
    <property type="protein sequence ID" value="JAE31745.1"/>
    <property type="molecule type" value="Transcribed_RNA"/>
</dbReference>
<name>A0A0A9H3G4_ARUDO</name>
<organism evidence="1">
    <name type="scientific">Arundo donax</name>
    <name type="common">Giant reed</name>
    <name type="synonym">Donax arundinaceus</name>
    <dbReference type="NCBI Taxonomy" id="35708"/>
    <lineage>
        <taxon>Eukaryota</taxon>
        <taxon>Viridiplantae</taxon>
        <taxon>Streptophyta</taxon>
        <taxon>Embryophyta</taxon>
        <taxon>Tracheophyta</taxon>
        <taxon>Spermatophyta</taxon>
        <taxon>Magnoliopsida</taxon>
        <taxon>Liliopsida</taxon>
        <taxon>Poales</taxon>
        <taxon>Poaceae</taxon>
        <taxon>PACMAD clade</taxon>
        <taxon>Arundinoideae</taxon>
        <taxon>Arundineae</taxon>
        <taxon>Arundo</taxon>
    </lineage>
</organism>
<evidence type="ECO:0000313" key="1">
    <source>
        <dbReference type="EMBL" id="JAE31745.1"/>
    </source>
</evidence>
<sequence>MPQLELLKTELSQPRVLILTVLDEHSVRLFYNCLFSSQIIFIIG</sequence>
<dbReference type="AlphaFoldDB" id="A0A0A9H3G4"/>
<proteinExistence type="predicted"/>